<organism evidence="9 10">
    <name type="scientific">Thiomicrorhabdus lithotrophica</name>
    <dbReference type="NCBI Taxonomy" id="2949997"/>
    <lineage>
        <taxon>Bacteria</taxon>
        <taxon>Pseudomonadati</taxon>
        <taxon>Pseudomonadota</taxon>
        <taxon>Gammaproteobacteria</taxon>
        <taxon>Thiotrichales</taxon>
        <taxon>Piscirickettsiaceae</taxon>
        <taxon>Thiomicrorhabdus</taxon>
    </lineage>
</organism>
<comment type="similarity">
    <text evidence="2">Belongs to the Orn/Lys/Arg decarboxylase class-II family.</text>
</comment>
<evidence type="ECO:0000256" key="5">
    <source>
        <dbReference type="ARBA" id="ARBA00034115"/>
    </source>
</evidence>
<comment type="cofactor">
    <cofactor evidence="1">
        <name>pyridoxal 5'-phosphate</name>
        <dbReference type="ChEBI" id="CHEBI:597326"/>
    </cofactor>
</comment>
<sequence length="413" mass="45969">MKNLNSEFSVEQLVGEELEQLEQHFAEQTHPDELEQFDRASLKELVAEHETPFMVLDLEEVEYQYLALQAALPGVKLFYAVKSLSHPSLIKRLKNLGSQFDLATTGEVELVKGLGVQGEKCIHTHPIKKDKDIKAALEFGCHRFVVDNPAEVLKFIPYKDHVELLVRVSFRSQDAVVDLSRKFGCALEELPGLVNLAIENDLTVSGLSFHVGSQSLSPMAQVNAIKASVHAMNEMTHVHWKWLDIGGSFPVSYQGPVTPIEDFCAPLMDALKELPEDIEVFAEPGRFISAPAMIEVMSIMGKAKRGARIWYYLDDGVYGALSGQMFDHAKYPISPLKPVDPMGDFYPSVLAGPTCDSVDVVDEDIELPELQVGDIMVARQMGAYTIASATEFNYYPKPKVVVVEDLMDHTDDN</sequence>
<dbReference type="SUPFAM" id="SSF50621">
    <property type="entry name" value="Alanine racemase C-terminal domain-like"/>
    <property type="match status" value="1"/>
</dbReference>
<dbReference type="InterPro" id="IPR029066">
    <property type="entry name" value="PLP-binding_barrel"/>
</dbReference>
<dbReference type="EC" id="4.1.1.17" evidence="6"/>
<comment type="catalytic activity">
    <reaction evidence="7">
        <text>L-ornithine + H(+) = putrescine + CO2</text>
        <dbReference type="Rhea" id="RHEA:22964"/>
        <dbReference type="ChEBI" id="CHEBI:15378"/>
        <dbReference type="ChEBI" id="CHEBI:16526"/>
        <dbReference type="ChEBI" id="CHEBI:46911"/>
        <dbReference type="ChEBI" id="CHEBI:326268"/>
        <dbReference type="EC" id="4.1.1.17"/>
    </reaction>
</comment>
<evidence type="ECO:0000259" key="8">
    <source>
        <dbReference type="Pfam" id="PF02784"/>
    </source>
</evidence>
<feature type="domain" description="Orn/DAP/Arg decarboxylase 2 N-terminal" evidence="8">
    <location>
        <begin position="59"/>
        <end position="290"/>
    </location>
</feature>
<dbReference type="RefSeq" id="WP_275595244.1">
    <property type="nucleotide sequence ID" value="NZ_CP102381.1"/>
</dbReference>
<reference evidence="9 10" key="1">
    <citation type="submission" date="2022-06" db="EMBL/GenBank/DDBJ databases">
        <title>Thiomicrohabdus sp. nov, an obligately chemolithoautotrophic, sulfur-oxidizing bacterium isolated from beach of Guanyin Mountain. Amoy.</title>
        <authorList>
            <person name="Zhu H."/>
        </authorList>
    </citation>
    <scope>NUCLEOTIDE SEQUENCE [LARGE SCALE GENOMIC DNA]</scope>
    <source>
        <strain evidence="9 10">XGS-01</strain>
    </source>
</reference>
<evidence type="ECO:0000256" key="2">
    <source>
        <dbReference type="ARBA" id="ARBA00008872"/>
    </source>
</evidence>
<protein>
    <recommendedName>
        <fullName evidence="6">ornithine decarboxylase</fullName>
        <ecNumber evidence="6">4.1.1.17</ecNumber>
    </recommendedName>
</protein>
<name>A0ABY8CCP3_9GAMM</name>
<dbReference type="Gene3D" id="3.20.20.10">
    <property type="entry name" value="Alanine racemase"/>
    <property type="match status" value="1"/>
</dbReference>
<evidence type="ECO:0000256" key="7">
    <source>
        <dbReference type="ARBA" id="ARBA00049127"/>
    </source>
</evidence>
<dbReference type="Proteomes" id="UP001222275">
    <property type="component" value="Chromosome"/>
</dbReference>
<dbReference type="SUPFAM" id="SSF51419">
    <property type="entry name" value="PLP-binding barrel"/>
    <property type="match status" value="1"/>
</dbReference>
<evidence type="ECO:0000313" key="9">
    <source>
        <dbReference type="EMBL" id="WEJ62987.1"/>
    </source>
</evidence>
<evidence type="ECO:0000256" key="1">
    <source>
        <dbReference type="ARBA" id="ARBA00001933"/>
    </source>
</evidence>
<dbReference type="PROSITE" id="PS00878">
    <property type="entry name" value="ODR_DC_2_1"/>
    <property type="match status" value="1"/>
</dbReference>
<evidence type="ECO:0000256" key="6">
    <source>
        <dbReference type="ARBA" id="ARBA00034138"/>
    </source>
</evidence>
<dbReference type="EMBL" id="CP102381">
    <property type="protein sequence ID" value="WEJ62987.1"/>
    <property type="molecule type" value="Genomic_DNA"/>
</dbReference>
<dbReference type="PRINTS" id="PR01179">
    <property type="entry name" value="ODADCRBXLASE"/>
</dbReference>
<evidence type="ECO:0000256" key="3">
    <source>
        <dbReference type="ARBA" id="ARBA00022898"/>
    </source>
</evidence>
<dbReference type="PRINTS" id="PR01182">
    <property type="entry name" value="ORNDCRBXLASE"/>
</dbReference>
<dbReference type="InterPro" id="IPR022644">
    <property type="entry name" value="De-COase2_N"/>
</dbReference>
<dbReference type="InterPro" id="IPR002433">
    <property type="entry name" value="Orn_de-COase"/>
</dbReference>
<dbReference type="InterPro" id="IPR022653">
    <property type="entry name" value="De-COase2_pyr-phos_BS"/>
</dbReference>
<evidence type="ECO:0000256" key="4">
    <source>
        <dbReference type="ARBA" id="ARBA00023239"/>
    </source>
</evidence>
<evidence type="ECO:0000313" key="10">
    <source>
        <dbReference type="Proteomes" id="UP001222275"/>
    </source>
</evidence>
<dbReference type="CDD" id="cd00622">
    <property type="entry name" value="PLPDE_III_ODC"/>
    <property type="match status" value="1"/>
</dbReference>
<dbReference type="PANTHER" id="PTHR11482">
    <property type="entry name" value="ARGININE/DIAMINOPIMELATE/ORNITHINE DECARBOXYLASE"/>
    <property type="match status" value="1"/>
</dbReference>
<gene>
    <name evidence="9" type="ORF">NR989_01690</name>
</gene>
<dbReference type="PANTHER" id="PTHR11482:SF6">
    <property type="entry name" value="ORNITHINE DECARBOXYLASE 1-RELATED"/>
    <property type="match status" value="1"/>
</dbReference>
<dbReference type="Pfam" id="PF02784">
    <property type="entry name" value="Orn_Arg_deC_N"/>
    <property type="match status" value="1"/>
</dbReference>
<comment type="pathway">
    <text evidence="5">Amine and polyamine biosynthesis; putrescine biosynthesis via L-ornithine pathway; putrescine from L-ornithine: step 1/1.</text>
</comment>
<accession>A0ABY8CCP3</accession>
<keyword evidence="4" id="KW-0456">Lyase</keyword>
<dbReference type="InterPro" id="IPR000183">
    <property type="entry name" value="Orn/DAP/Arg_de-COase"/>
</dbReference>
<proteinExistence type="inferred from homology"/>
<keyword evidence="10" id="KW-1185">Reference proteome</keyword>
<keyword evidence="3" id="KW-0663">Pyridoxal phosphate</keyword>
<dbReference type="Gene3D" id="2.40.37.10">
    <property type="entry name" value="Lyase, Ornithine Decarboxylase, Chain A, domain 1"/>
    <property type="match status" value="1"/>
</dbReference>
<dbReference type="InterPro" id="IPR009006">
    <property type="entry name" value="Ala_racemase/Decarboxylase_C"/>
</dbReference>